<keyword evidence="3" id="KW-1185">Reference proteome</keyword>
<evidence type="ECO:0000256" key="1">
    <source>
        <dbReference type="SAM" id="Coils"/>
    </source>
</evidence>
<evidence type="ECO:0000313" key="2">
    <source>
        <dbReference type="EMBL" id="VFB17153.1"/>
    </source>
</evidence>
<evidence type="ECO:0000313" key="3">
    <source>
        <dbReference type="Proteomes" id="UP000377798"/>
    </source>
</evidence>
<comment type="caution">
    <text evidence="2">The sequence shown here is derived from an EMBL/GenBank/DDBJ whole genome shotgun (WGS) entry which is preliminary data.</text>
</comment>
<dbReference type="EMBL" id="CAACYI010000001">
    <property type="protein sequence ID" value="VFB17153.1"/>
    <property type="molecule type" value="Genomic_DNA"/>
</dbReference>
<protein>
    <submittedName>
        <fullName evidence="2">Uncharacterized protein</fullName>
    </submittedName>
</protein>
<feature type="coiled-coil region" evidence="1">
    <location>
        <begin position="2"/>
        <end position="43"/>
    </location>
</feature>
<name>A0A8H2M718_9FIRM</name>
<sequence length="283" mass="33140">MKESLESAFALIQRQLEEKDQEIDQLKKENAILQKEFDRVCQMLSQRQRQEDEAQGFFRRLFPKKKDPEDQLVLVEDPGPEKEEVPEDLGPKDRLVQALEKGGQDLWPRALVSYLEEGPSQDDLLDLLVDFFPRGRLEDLKVLLDILDEDSLEKFMDRREDFSLVLEDGSLSRRQVYQVLRLYYLKEDWTRVDRALDLVHRSQDPFKAKDLKVLYLLSLTRPIPLPSQDLSALEDLADPQESFKKLVLTFKKLPCQENFSQALAREFPQAQDQKLLCLAYTKL</sequence>
<organism evidence="2 3">
    <name type="scientific">Urinicoccus massiliensis</name>
    <dbReference type="NCBI Taxonomy" id="1723382"/>
    <lineage>
        <taxon>Bacteria</taxon>
        <taxon>Bacillati</taxon>
        <taxon>Bacillota</taxon>
        <taxon>Tissierellia</taxon>
        <taxon>Tissierellales</taxon>
        <taxon>Peptoniphilaceae</taxon>
        <taxon>Urinicoccus</taxon>
    </lineage>
</organism>
<keyword evidence="1" id="KW-0175">Coiled coil</keyword>
<proteinExistence type="predicted"/>
<reference evidence="2 3" key="1">
    <citation type="submission" date="2019-02" db="EMBL/GenBank/DDBJ databases">
        <authorList>
            <consortium name="Pathogen Informatics"/>
        </authorList>
    </citation>
    <scope>NUCLEOTIDE SEQUENCE [LARGE SCALE GENOMIC DNA]</scope>
    <source>
        <strain evidence="2 3">3012STDY7089603</strain>
    </source>
</reference>
<dbReference type="RefSeq" id="WP_165478653.1">
    <property type="nucleotide sequence ID" value="NZ_CAACYI010000001.1"/>
</dbReference>
<accession>A0A8H2M718</accession>
<gene>
    <name evidence="2" type="ORF">NCTC13150_01738</name>
</gene>
<dbReference type="Proteomes" id="UP000377798">
    <property type="component" value="Unassembled WGS sequence"/>
</dbReference>
<dbReference type="AlphaFoldDB" id="A0A8H2M718"/>